<evidence type="ECO:0000256" key="1">
    <source>
        <dbReference type="SAM" id="MobiDB-lite"/>
    </source>
</evidence>
<feature type="region of interest" description="Disordered" evidence="1">
    <location>
        <begin position="45"/>
        <end position="64"/>
    </location>
</feature>
<organism evidence="2">
    <name type="scientific">Rhizobium leguminosarum bv. trifolii</name>
    <dbReference type="NCBI Taxonomy" id="386"/>
    <lineage>
        <taxon>Bacteria</taxon>
        <taxon>Pseudomonadati</taxon>
        <taxon>Pseudomonadota</taxon>
        <taxon>Alphaproteobacteria</taxon>
        <taxon>Hyphomicrobiales</taxon>
        <taxon>Rhizobiaceae</taxon>
        <taxon>Rhizobium/Agrobacterium group</taxon>
        <taxon>Rhizobium</taxon>
    </lineage>
</organism>
<evidence type="ECO:0000313" key="2">
    <source>
        <dbReference type="EMBL" id="AOO93011.1"/>
    </source>
</evidence>
<proteinExistence type="predicted"/>
<sequence>MSMDNTSYPGRLEPGELVPSRYALDIGEIDVTAVSDGMRALPGAMLGHNAGPAVRADGGDHGRI</sequence>
<name>A0A1B8R5Y7_RHILT</name>
<dbReference type="AlphaFoldDB" id="A0A1B8R5Y7"/>
<protein>
    <submittedName>
        <fullName evidence="2">Uncharacterized protein</fullName>
    </submittedName>
</protein>
<dbReference type="EMBL" id="KX490647">
    <property type="protein sequence ID" value="AOO93011.1"/>
    <property type="molecule type" value="Genomic_DNA"/>
</dbReference>
<accession>A0A1B8R5Y7</accession>
<reference evidence="2" key="1">
    <citation type="journal article" date="2015" name="BMC Genomics">
        <title>Transcriptome profiling of a Rhizobium leguminosarum bv. trifolii rosR mutant reveals the role of the transcriptional regulator RosR in motility, synthesis of cell-surface components, and other cellular processes.</title>
        <authorList>
            <person name="Rachwal K."/>
            <person name="Matczynska E."/>
            <person name="Janczarek M."/>
        </authorList>
    </citation>
    <scope>NUCLEOTIDE SEQUENCE</scope>
    <source>
        <strain evidence="2">Rt24.2</strain>
    </source>
</reference>
<reference evidence="2" key="2">
    <citation type="journal article" date="2016" name="Front. Microbiol.">
        <title>The Regulatory Protein RosR Affects Rhizobium leguminosarum bv. trifolii Protein Profiles, Cell Surface Properties, and Symbiosis with Clover.</title>
        <authorList>
            <person name="Rachwal K."/>
            <person name="Boguszewska A."/>
            <person name="Kopcinska J."/>
            <person name="Karas M."/>
            <person name="Tchorzewski M."/>
            <person name="Janczarek M."/>
        </authorList>
    </citation>
    <scope>NUCLEOTIDE SEQUENCE</scope>
    <source>
        <strain evidence="2">Rt24.2</strain>
    </source>
</reference>